<dbReference type="AlphaFoldDB" id="A0A2H1WI47"/>
<dbReference type="GO" id="GO:0032259">
    <property type="term" value="P:methylation"/>
    <property type="evidence" value="ECO:0007669"/>
    <property type="project" value="UniProtKB-KW"/>
</dbReference>
<dbReference type="EC" id="2.1.1.-" evidence="4"/>
<evidence type="ECO:0000256" key="2">
    <source>
        <dbReference type="ARBA" id="ARBA00022679"/>
    </source>
</evidence>
<dbReference type="Pfam" id="PF13489">
    <property type="entry name" value="Methyltransf_23"/>
    <property type="match status" value="1"/>
</dbReference>
<dbReference type="EMBL" id="ODYU01008814">
    <property type="protein sequence ID" value="SOQ52739.1"/>
    <property type="molecule type" value="Genomic_DNA"/>
</dbReference>
<dbReference type="PANTHER" id="PTHR21008:SF0">
    <property type="entry name" value="S-ADENOSYLMETHIONINE SENSOR UPSTREAM OF MTORC1"/>
    <property type="match status" value="1"/>
</dbReference>
<evidence type="ECO:0000256" key="4">
    <source>
        <dbReference type="HAMAP-Rule" id="MF_03044"/>
    </source>
</evidence>
<dbReference type="InterPro" id="IPR029063">
    <property type="entry name" value="SAM-dependent_MTases_sf"/>
</dbReference>
<proteinExistence type="inferred from homology"/>
<comment type="similarity">
    <text evidence="4">Belongs to the BMT2 family.</text>
</comment>
<feature type="binding site" evidence="4">
    <location>
        <position position="141"/>
    </location>
    <ligand>
        <name>S-adenosyl-L-methionine</name>
        <dbReference type="ChEBI" id="CHEBI:59789"/>
    </ligand>
</feature>
<dbReference type="OrthoDB" id="5954793at2759"/>
<keyword evidence="3 4" id="KW-0949">S-adenosyl-L-methionine</keyword>
<dbReference type="PANTHER" id="PTHR21008">
    <property type="entry name" value="S-ADENOSYLMETHIONINE SENSOR UPSTREAM OF MTORC1-RELATED"/>
    <property type="match status" value="1"/>
</dbReference>
<reference evidence="5" key="1">
    <citation type="submission" date="2016-07" db="EMBL/GenBank/DDBJ databases">
        <authorList>
            <person name="Bretaudeau A."/>
        </authorList>
    </citation>
    <scope>NUCLEOTIDE SEQUENCE</scope>
    <source>
        <strain evidence="5">Rice</strain>
        <tissue evidence="5">Whole body</tissue>
    </source>
</reference>
<dbReference type="Gene3D" id="3.40.50.150">
    <property type="entry name" value="Vaccinia Virus protein VP39"/>
    <property type="match status" value="1"/>
</dbReference>
<organism evidence="5">
    <name type="scientific">Spodoptera frugiperda</name>
    <name type="common">Fall armyworm</name>
    <dbReference type="NCBI Taxonomy" id="7108"/>
    <lineage>
        <taxon>Eukaryota</taxon>
        <taxon>Metazoa</taxon>
        <taxon>Ecdysozoa</taxon>
        <taxon>Arthropoda</taxon>
        <taxon>Hexapoda</taxon>
        <taxon>Insecta</taxon>
        <taxon>Pterygota</taxon>
        <taxon>Neoptera</taxon>
        <taxon>Endopterygota</taxon>
        <taxon>Lepidoptera</taxon>
        <taxon>Glossata</taxon>
        <taxon>Ditrysia</taxon>
        <taxon>Noctuoidea</taxon>
        <taxon>Noctuidae</taxon>
        <taxon>Amphipyrinae</taxon>
        <taxon>Spodoptera</taxon>
    </lineage>
</organism>
<feature type="binding site" evidence="4">
    <location>
        <position position="123"/>
    </location>
    <ligand>
        <name>S-adenosyl-L-methionine</name>
        <dbReference type="ChEBI" id="CHEBI:59789"/>
    </ligand>
</feature>
<keyword evidence="1 4" id="KW-0489">Methyltransferase</keyword>
<protein>
    <recommendedName>
        <fullName evidence="4">S-adenosylmethionine sensor upstream of mTORC1</fullName>
    </recommendedName>
    <alternativeName>
        <fullName evidence="4">Probable methyltransferase BMT2 homolog</fullName>
        <ecNumber evidence="4">2.1.1.-</ecNumber>
    </alternativeName>
</protein>
<dbReference type="CDD" id="cd02440">
    <property type="entry name" value="AdoMet_MTases"/>
    <property type="match status" value="1"/>
</dbReference>
<keyword evidence="2 4" id="KW-0808">Transferase</keyword>
<gene>
    <name evidence="5" type="ORF">SFRICE_000623</name>
</gene>
<evidence type="ECO:0000313" key="5">
    <source>
        <dbReference type="EMBL" id="SOQ52739.1"/>
    </source>
</evidence>
<name>A0A2H1WI47_SPOFR</name>
<dbReference type="GO" id="GO:0008168">
    <property type="term" value="F:methyltransferase activity"/>
    <property type="evidence" value="ECO:0007669"/>
    <property type="project" value="UniProtKB-UniRule"/>
</dbReference>
<comment type="function">
    <text evidence="4">S-adenosyl-L-methionine-binding protein that acts as an inhibitor of mTORC1 signaling. Acts as a sensor of S-adenosyl-L-methionine to signal methionine sufficiency to mTORC1. Probably also acts as a S-adenosyl-L-methionine-dependent methyltransferase.</text>
</comment>
<dbReference type="SUPFAM" id="SSF53335">
    <property type="entry name" value="S-adenosyl-L-methionine-dependent methyltransferases"/>
    <property type="match status" value="1"/>
</dbReference>
<evidence type="ECO:0000256" key="3">
    <source>
        <dbReference type="ARBA" id="ARBA00022691"/>
    </source>
</evidence>
<dbReference type="GO" id="GO:1904262">
    <property type="term" value="P:negative regulation of TORC1 signaling"/>
    <property type="evidence" value="ECO:0007669"/>
    <property type="project" value="TreeGrafter"/>
</dbReference>
<accession>A0A2H1WI47</accession>
<dbReference type="HAMAP" id="MF_03044">
    <property type="entry name" value="BMT2"/>
    <property type="match status" value="1"/>
</dbReference>
<evidence type="ECO:0000256" key="1">
    <source>
        <dbReference type="ARBA" id="ARBA00022603"/>
    </source>
</evidence>
<dbReference type="InterPro" id="IPR021867">
    <property type="entry name" value="Bmt2/SAMTOR"/>
</dbReference>
<sequence length="318" mass="36655">MASEEHKKLSDYIKSVHLSLRKSSSKLGADTAWQEHCSKVDTLSKYAECMQKLATTHWETNCNSDTSEATSRIKWAVEFCHEYFNNQLYKKYRDKELVISQSIGLQVELEESFSEPIKLLDVGSCYNPFKVYNMFDVIAIDLCPANSSVLKCDFLNVAIGNCHIIKDLTATQLQQESFDVITFCFLLEYIPSSELRIAACEKAYKLVKPGGILIINTPDSKHVGANSKIMKCWRYTLAQIGFNRIKYEKAKFMHCMAFRKSLDKKIAQRWALLYKEPYMEYAIHIPQDSNILDDEELDTTQHIDEDSVLDDFQELPFN</sequence>